<feature type="transmembrane region" description="Helical" evidence="9">
    <location>
        <begin position="43"/>
        <end position="61"/>
    </location>
</feature>
<keyword evidence="10" id="KW-0175">Coiled coil</keyword>
<dbReference type="InterPro" id="IPR050739">
    <property type="entry name" value="MFP"/>
</dbReference>
<dbReference type="Pfam" id="PF26002">
    <property type="entry name" value="Beta-barrel_AprE"/>
    <property type="match status" value="1"/>
</dbReference>
<keyword evidence="13" id="KW-1185">Reference proteome</keyword>
<dbReference type="GeneID" id="6803005"/>
<evidence type="ECO:0000313" key="13">
    <source>
        <dbReference type="Proteomes" id="UP000008319"/>
    </source>
</evidence>
<organism evidence="12 13">
    <name type="scientific">Proteus mirabilis (strain HI4320)</name>
    <dbReference type="NCBI Taxonomy" id="529507"/>
    <lineage>
        <taxon>Bacteria</taxon>
        <taxon>Pseudomonadati</taxon>
        <taxon>Pseudomonadota</taxon>
        <taxon>Gammaproteobacteria</taxon>
        <taxon>Enterobacterales</taxon>
        <taxon>Morganellaceae</taxon>
        <taxon>Proteus</taxon>
    </lineage>
</organism>
<evidence type="ECO:0000256" key="10">
    <source>
        <dbReference type="SAM" id="Coils"/>
    </source>
</evidence>
<evidence type="ECO:0000259" key="11">
    <source>
        <dbReference type="Pfam" id="PF26002"/>
    </source>
</evidence>
<evidence type="ECO:0000256" key="2">
    <source>
        <dbReference type="ARBA" id="ARBA00009477"/>
    </source>
</evidence>
<dbReference type="Gene3D" id="2.40.50.100">
    <property type="match status" value="1"/>
</dbReference>
<dbReference type="Proteomes" id="UP000008319">
    <property type="component" value="Chromosome"/>
</dbReference>
<keyword evidence="6 9" id="KW-0812">Transmembrane</keyword>
<proteinExistence type="inferred from homology"/>
<evidence type="ECO:0000256" key="6">
    <source>
        <dbReference type="ARBA" id="ARBA00022692"/>
    </source>
</evidence>
<dbReference type="InterPro" id="IPR010129">
    <property type="entry name" value="T1SS_HlyD"/>
</dbReference>
<evidence type="ECO:0000256" key="4">
    <source>
        <dbReference type="ARBA" id="ARBA00022475"/>
    </source>
</evidence>
<evidence type="ECO:0000256" key="7">
    <source>
        <dbReference type="ARBA" id="ARBA00022989"/>
    </source>
</evidence>
<name>B4F0P7_PROMH</name>
<feature type="domain" description="AprE-like beta-barrel" evidence="11">
    <location>
        <begin position="343"/>
        <end position="430"/>
    </location>
</feature>
<dbReference type="InterPro" id="IPR058982">
    <property type="entry name" value="Beta-barrel_AprE"/>
</dbReference>
<dbReference type="EnsemblBacteria" id="CAR44074">
    <property type="protein sequence ID" value="CAR44074"/>
    <property type="gene ID" value="PMI2029"/>
</dbReference>
<keyword evidence="3 9" id="KW-0813">Transport</keyword>
<dbReference type="NCBIfam" id="TIGR01843">
    <property type="entry name" value="type_I_hlyD"/>
    <property type="match status" value="1"/>
</dbReference>
<dbReference type="Gene3D" id="2.40.30.170">
    <property type="match status" value="1"/>
</dbReference>
<dbReference type="GO" id="GO:0015031">
    <property type="term" value="P:protein transport"/>
    <property type="evidence" value="ECO:0007669"/>
    <property type="project" value="InterPro"/>
</dbReference>
<dbReference type="PANTHER" id="PTHR30386:SF27">
    <property type="entry name" value="MEMBRANE FUSION PROTEIN (MFP) FAMILY PROTEIN"/>
    <property type="match status" value="1"/>
</dbReference>
<feature type="coiled-coil region" evidence="10">
    <location>
        <begin position="113"/>
        <end position="140"/>
    </location>
</feature>
<dbReference type="AlphaFoldDB" id="B4F0P7"/>
<evidence type="ECO:0000256" key="8">
    <source>
        <dbReference type="ARBA" id="ARBA00023136"/>
    </source>
</evidence>
<evidence type="ECO:0000313" key="12">
    <source>
        <dbReference type="EMBL" id="CAR44074.1"/>
    </source>
</evidence>
<dbReference type="KEGG" id="pmr:PMI2029"/>
<dbReference type="HOGENOM" id="CLU_023976_0_1_6"/>
<evidence type="ECO:0000256" key="5">
    <source>
        <dbReference type="ARBA" id="ARBA00022519"/>
    </source>
</evidence>
<comment type="similarity">
    <text evidence="2 9">Belongs to the membrane fusion protein (MFP) (TC 8.A.1) family.</text>
</comment>
<dbReference type="eggNOG" id="COG0845">
    <property type="taxonomic scope" value="Bacteria"/>
</dbReference>
<keyword evidence="5 9" id="KW-0997">Cell inner membrane</keyword>
<dbReference type="PANTHER" id="PTHR30386">
    <property type="entry name" value="MEMBRANE FUSION SUBUNIT OF EMRAB-TOLC MULTIDRUG EFFLUX PUMP"/>
    <property type="match status" value="1"/>
</dbReference>
<evidence type="ECO:0000256" key="1">
    <source>
        <dbReference type="ARBA" id="ARBA00004377"/>
    </source>
</evidence>
<dbReference type="GO" id="GO:0005886">
    <property type="term" value="C:plasma membrane"/>
    <property type="evidence" value="ECO:0007669"/>
    <property type="project" value="UniProtKB-SubCell"/>
</dbReference>
<dbReference type="PRINTS" id="PR01490">
    <property type="entry name" value="RTXTOXIND"/>
</dbReference>
<dbReference type="EMBL" id="AM942759">
    <property type="protein sequence ID" value="CAR44074.1"/>
    <property type="molecule type" value="Genomic_DNA"/>
</dbReference>
<dbReference type="RefSeq" id="WP_012368221.1">
    <property type="nucleotide sequence ID" value="NC_010554.1"/>
</dbReference>
<accession>B4F0P7</accession>
<comment type="subcellular location">
    <subcellularLocation>
        <location evidence="1 9">Cell inner membrane</location>
        <topology evidence="1 9">Single-pass membrane protein</topology>
    </subcellularLocation>
</comment>
<gene>
    <name evidence="12" type="ordered locus">PMI2029</name>
</gene>
<protein>
    <recommendedName>
        <fullName evidence="9">Membrane fusion protein (MFP) family protein</fullName>
    </recommendedName>
</protein>
<keyword evidence="7 9" id="KW-1133">Transmembrane helix</keyword>
<reference evidence="12 13" key="1">
    <citation type="journal article" date="2008" name="J. Bacteriol.">
        <title>Complete genome sequence of uropathogenic Proteus mirabilis, a master of both adherence and motility.</title>
        <authorList>
            <person name="Pearson M.M."/>
            <person name="Sebaihia M."/>
            <person name="Churcher C."/>
            <person name="Quail M.A."/>
            <person name="Seshasayee A.S."/>
            <person name="Luscombe N.M."/>
            <person name="Abdellah Z."/>
            <person name="Arrosmith C."/>
            <person name="Atkin B."/>
            <person name="Chillingworth T."/>
            <person name="Hauser H."/>
            <person name="Jagels K."/>
            <person name="Moule S."/>
            <person name="Mungall K."/>
            <person name="Norbertczak H."/>
            <person name="Rabbinowitsch E."/>
            <person name="Walker D."/>
            <person name="Whithead S."/>
            <person name="Thomson N.R."/>
            <person name="Rather P.N."/>
            <person name="Parkhill J."/>
            <person name="Mobley H.L."/>
        </authorList>
    </citation>
    <scope>NUCLEOTIDE SEQUENCE [LARGE SCALE GENOMIC DNA]</scope>
    <source>
        <strain evidence="12 13">HI4320</strain>
    </source>
</reference>
<sequence length="454" mass="52518">MMKSKIKQMIAHYFKTKKEPKNYDFYPNHIAVLEKPPTPYSRIIAIIISLSVIIFLLWAYIGKLDVLSSAIGKLVVSGYSQQIQIYEHSRLSAIHVKNGQQVTKGEALLTLDILGVDEEINNLKNKIENLLLLKIRYQALGQNTRPDTIDDFNLLNKEKKEAVLLSYQKEKDEFDASINHINSEIETNNKNKLLTHQEINSLNELKNNIEKRFNIKKKLYDKKIISTMEFLENKKELLEINQIIKRKSSELVILSSQEQQYIKNRDRLEKQKHLEWHDKFKQYESGVFIYQQNLYHVQKRQQLKIVRSPVTGTVQQLAVHTLGAVLQPSQAVMVIVPDTQHNVAEVNILNKDIGFIYPGQKAVIKIDAFPYTRYGTIEGTIVNIAKDSIQHEQLGLVYPVLIELDKQVMGEDEAQYKLATGMSLVADIKIEKRRVIDYLLSPIEVYQHEALREK</sequence>
<evidence type="ECO:0000256" key="9">
    <source>
        <dbReference type="RuleBase" id="RU365093"/>
    </source>
</evidence>
<keyword evidence="8 9" id="KW-0472">Membrane</keyword>
<dbReference type="PATRIC" id="fig|529507.6.peg.1980"/>
<keyword evidence="4 9" id="KW-1003">Cell membrane</keyword>
<evidence type="ECO:0000256" key="3">
    <source>
        <dbReference type="ARBA" id="ARBA00022448"/>
    </source>
</evidence>